<evidence type="ECO:0000313" key="4">
    <source>
        <dbReference type="Proteomes" id="UP000278327"/>
    </source>
</evidence>
<name>A0A3N0AWN2_9ACTN</name>
<keyword evidence="1" id="KW-0812">Transmembrane</keyword>
<evidence type="ECO:0000313" key="3">
    <source>
        <dbReference type="EMBL" id="RNL39265.1"/>
    </source>
</evidence>
<dbReference type="InterPro" id="IPR026870">
    <property type="entry name" value="Zinc_ribbon_dom"/>
</dbReference>
<evidence type="ECO:0000259" key="2">
    <source>
        <dbReference type="Pfam" id="PF13240"/>
    </source>
</evidence>
<sequence>MALDNCPDCGREISATAKVCPHCGGKTRYARKTEDDKASSLVIGLFIVMGIFTFLSIVAGSVG</sequence>
<dbReference type="RefSeq" id="WP_117283580.1">
    <property type="nucleotide sequence ID" value="NZ_JAMTCE010000016.1"/>
</dbReference>
<proteinExistence type="predicted"/>
<dbReference type="AlphaFoldDB" id="A0A3N0AWN2"/>
<feature type="transmembrane region" description="Helical" evidence="1">
    <location>
        <begin position="41"/>
        <end position="62"/>
    </location>
</feature>
<keyword evidence="1" id="KW-1133">Transmembrane helix</keyword>
<dbReference type="Pfam" id="PF13240">
    <property type="entry name" value="Zn_Ribbon_1"/>
    <property type="match status" value="1"/>
</dbReference>
<keyword evidence="1" id="KW-0472">Membrane</keyword>
<evidence type="ECO:0000256" key="1">
    <source>
        <dbReference type="SAM" id="Phobius"/>
    </source>
</evidence>
<dbReference type="Proteomes" id="UP000278327">
    <property type="component" value="Unassembled WGS sequence"/>
</dbReference>
<reference evidence="3 4" key="1">
    <citation type="journal article" date="2019" name="Microbiol. Resour. Announc.">
        <title>Draft Genome Sequences of Type Strains of Gordonibacter faecihominis, Paraeggerthella hongkongensis, Parvibacter caecicola,Slackia equolifaciens, Slackia faecicanis, and Slackia isoflavoniconvertens.</title>
        <authorList>
            <person name="Danylec N."/>
            <person name="Stoll D.A."/>
            <person name="Dotsch A."/>
            <person name="Huch M."/>
        </authorList>
    </citation>
    <scope>NUCLEOTIDE SEQUENCE [LARGE SCALE GENOMIC DNA]</scope>
    <source>
        <strain evidence="3 4">DSM 18785</strain>
    </source>
</reference>
<organism evidence="3 4">
    <name type="scientific">Adlercreutzia equolifaciens subsp. celatus DSM 18785</name>
    <dbReference type="NCBI Taxonomy" id="1121021"/>
    <lineage>
        <taxon>Bacteria</taxon>
        <taxon>Bacillati</taxon>
        <taxon>Actinomycetota</taxon>
        <taxon>Coriobacteriia</taxon>
        <taxon>Eggerthellales</taxon>
        <taxon>Eggerthellaceae</taxon>
        <taxon>Adlercreutzia</taxon>
    </lineage>
</organism>
<gene>
    <name evidence="3" type="ORF">DMP10_02445</name>
</gene>
<dbReference type="EMBL" id="QICA01000003">
    <property type="protein sequence ID" value="RNL39265.1"/>
    <property type="molecule type" value="Genomic_DNA"/>
</dbReference>
<keyword evidence="4" id="KW-1185">Reference proteome</keyword>
<protein>
    <recommendedName>
        <fullName evidence="2">Zinc-ribbon domain-containing protein</fullName>
    </recommendedName>
</protein>
<comment type="caution">
    <text evidence="3">The sequence shown here is derived from an EMBL/GenBank/DDBJ whole genome shotgun (WGS) entry which is preliminary data.</text>
</comment>
<accession>A0A3N0AWN2</accession>
<feature type="domain" description="Zinc-ribbon" evidence="2">
    <location>
        <begin position="6"/>
        <end position="24"/>
    </location>
</feature>